<proteinExistence type="inferred from homology"/>
<keyword evidence="3 4" id="KW-0808">Transferase</keyword>
<gene>
    <name evidence="6" type="ORF">AVDCRST_MAG09-567</name>
</gene>
<evidence type="ECO:0000256" key="5">
    <source>
        <dbReference type="SAM" id="MobiDB-lite"/>
    </source>
</evidence>
<dbReference type="PANTHER" id="PTHR11703">
    <property type="entry name" value="DEOXYHYPUSINE SYNTHASE"/>
    <property type="match status" value="1"/>
</dbReference>
<organism evidence="6">
    <name type="scientific">uncultured Sphingomonas sp</name>
    <dbReference type="NCBI Taxonomy" id="158754"/>
    <lineage>
        <taxon>Bacteria</taxon>
        <taxon>Pseudomonadati</taxon>
        <taxon>Pseudomonadota</taxon>
        <taxon>Alphaproteobacteria</taxon>
        <taxon>Sphingomonadales</taxon>
        <taxon>Sphingomonadaceae</taxon>
        <taxon>Sphingomonas</taxon>
        <taxon>environmental samples</taxon>
    </lineage>
</organism>
<comment type="similarity">
    <text evidence="1 4">Belongs to the deoxyhypusine synthase family.</text>
</comment>
<dbReference type="EC" id="2.5.-.-" evidence="4"/>
<dbReference type="AlphaFoldDB" id="A0A6J4SHJ6"/>
<dbReference type="NCBIfam" id="NF002699">
    <property type="entry name" value="PRK02492.1"/>
    <property type="match status" value="1"/>
</dbReference>
<dbReference type="InterPro" id="IPR029035">
    <property type="entry name" value="DHS-like_NAD/FAD-binding_dom"/>
</dbReference>
<dbReference type="SUPFAM" id="SSF52467">
    <property type="entry name" value="DHS-like NAD/FAD-binding domain"/>
    <property type="match status" value="1"/>
</dbReference>
<dbReference type="Gene3D" id="3.40.910.10">
    <property type="entry name" value="Deoxyhypusine synthase"/>
    <property type="match status" value="1"/>
</dbReference>
<dbReference type="EMBL" id="CADCVZ010000014">
    <property type="protein sequence ID" value="CAA9499258.1"/>
    <property type="molecule type" value="Genomic_DNA"/>
</dbReference>
<name>A0A6J4SHJ6_9SPHN</name>
<accession>A0A6J4SHJ6</accession>
<evidence type="ECO:0000256" key="4">
    <source>
        <dbReference type="HAMAP-Rule" id="MF_00640"/>
    </source>
</evidence>
<dbReference type="GO" id="GO:0005737">
    <property type="term" value="C:cytoplasm"/>
    <property type="evidence" value="ECO:0007669"/>
    <property type="project" value="TreeGrafter"/>
</dbReference>
<protein>
    <recommendedName>
        <fullName evidence="2 4">Deoxyhypusine synthase-like protein</fullName>
        <ecNumber evidence="4">2.5.-.-</ecNumber>
    </recommendedName>
</protein>
<reference evidence="6" key="1">
    <citation type="submission" date="2020-02" db="EMBL/GenBank/DDBJ databases">
        <authorList>
            <person name="Meier V. D."/>
        </authorList>
    </citation>
    <scope>NUCLEOTIDE SEQUENCE</scope>
    <source>
        <strain evidence="6">AVDCRST_MAG09</strain>
    </source>
</reference>
<evidence type="ECO:0000256" key="2">
    <source>
        <dbReference type="ARBA" id="ARBA00017979"/>
    </source>
</evidence>
<dbReference type="InterPro" id="IPR023496">
    <property type="entry name" value="Deoxyhypusine_synthase-like"/>
</dbReference>
<evidence type="ECO:0000256" key="1">
    <source>
        <dbReference type="ARBA" id="ARBA00009892"/>
    </source>
</evidence>
<dbReference type="InterPro" id="IPR002773">
    <property type="entry name" value="Deoxyhypusine_synthase"/>
</dbReference>
<dbReference type="GO" id="GO:0034038">
    <property type="term" value="F:deoxyhypusine synthase activity"/>
    <property type="evidence" value="ECO:0007669"/>
    <property type="project" value="TreeGrafter"/>
</dbReference>
<dbReference type="PANTHER" id="PTHR11703:SF2">
    <property type="entry name" value="DEOXYHYPUSINE SYNTHASE-LIKE PROTEIN"/>
    <property type="match status" value="1"/>
</dbReference>
<dbReference type="InterPro" id="IPR036982">
    <property type="entry name" value="Deoxyhypusine_synthase_sf"/>
</dbReference>
<sequence>MEGEAVPSDETNDTPLCKALPARPGGHASEYQMNTETKINDTRKAELLSSTVEHIDITKFDARPIVEAMGKMSFTSRDLSRATDIYNQMLADPDCSVILVVAGSTSAGGCMDLYAELVRNNMVDAIVATGATIVDMDFFEALGHKHYQALEIPDDDTLRSLYIDRIYDTYIDEEKLQETDHTIGDIASALEPRPYSSREFIKEMGKWLMENGKKDNSLVKLAYEHDVPIFCPAFTDSSAGFGLVKHQVDAMKAGRRYMTMDSIADFRELTDIKIKAGTTGLLMIGGGVPKNFTQDTVVCAEILGHEDVEVHKYAVQITVADVRDGACSSSTLQEAASWGKVSTALEQMVFAEATSVLPLLASDAYHRGHWRNREPRRFAKLFD</sequence>
<dbReference type="HAMAP" id="MF_00640">
    <property type="entry name" value="DHS_like"/>
    <property type="match status" value="1"/>
</dbReference>
<evidence type="ECO:0000256" key="3">
    <source>
        <dbReference type="ARBA" id="ARBA00022679"/>
    </source>
</evidence>
<feature type="region of interest" description="Disordered" evidence="5">
    <location>
        <begin position="1"/>
        <end position="32"/>
    </location>
</feature>
<dbReference type="Pfam" id="PF01916">
    <property type="entry name" value="DS"/>
    <property type="match status" value="1"/>
</dbReference>
<evidence type="ECO:0000313" key="6">
    <source>
        <dbReference type="EMBL" id="CAA9499258.1"/>
    </source>
</evidence>